<evidence type="ECO:0000313" key="1">
    <source>
        <dbReference type="EMBL" id="MPC63313.1"/>
    </source>
</evidence>
<accession>A0A5B7GZX2</accession>
<proteinExistence type="predicted"/>
<gene>
    <name evidence="1" type="ORF">E2C01_057410</name>
</gene>
<dbReference type="AlphaFoldDB" id="A0A5B7GZX2"/>
<dbReference type="Proteomes" id="UP000324222">
    <property type="component" value="Unassembled WGS sequence"/>
</dbReference>
<sequence>MNTHTSLSELWKKIRIAHGRTQRSIPICQNPKEEANKLIHNYQERASSDQLPAHTREKFLEMQPRKLFNIHRACNTQTQTDILVNRSHRDATERLTSDRSKIPDWGRENLVVFNTSKT</sequence>
<organism evidence="1 2">
    <name type="scientific">Portunus trituberculatus</name>
    <name type="common">Swimming crab</name>
    <name type="synonym">Neptunus trituberculatus</name>
    <dbReference type="NCBI Taxonomy" id="210409"/>
    <lineage>
        <taxon>Eukaryota</taxon>
        <taxon>Metazoa</taxon>
        <taxon>Ecdysozoa</taxon>
        <taxon>Arthropoda</taxon>
        <taxon>Crustacea</taxon>
        <taxon>Multicrustacea</taxon>
        <taxon>Malacostraca</taxon>
        <taxon>Eumalacostraca</taxon>
        <taxon>Eucarida</taxon>
        <taxon>Decapoda</taxon>
        <taxon>Pleocyemata</taxon>
        <taxon>Brachyura</taxon>
        <taxon>Eubrachyura</taxon>
        <taxon>Portunoidea</taxon>
        <taxon>Portunidae</taxon>
        <taxon>Portuninae</taxon>
        <taxon>Portunus</taxon>
    </lineage>
</organism>
<evidence type="ECO:0000313" key="2">
    <source>
        <dbReference type="Proteomes" id="UP000324222"/>
    </source>
</evidence>
<dbReference type="EMBL" id="VSRR010020655">
    <property type="protein sequence ID" value="MPC63313.1"/>
    <property type="molecule type" value="Genomic_DNA"/>
</dbReference>
<reference evidence="1 2" key="1">
    <citation type="submission" date="2019-05" db="EMBL/GenBank/DDBJ databases">
        <title>Another draft genome of Portunus trituberculatus and its Hox gene families provides insights of decapod evolution.</title>
        <authorList>
            <person name="Jeong J.-H."/>
            <person name="Song I."/>
            <person name="Kim S."/>
            <person name="Choi T."/>
            <person name="Kim D."/>
            <person name="Ryu S."/>
            <person name="Kim W."/>
        </authorList>
    </citation>
    <scope>NUCLEOTIDE SEQUENCE [LARGE SCALE GENOMIC DNA]</scope>
    <source>
        <tissue evidence="1">Muscle</tissue>
    </source>
</reference>
<protein>
    <submittedName>
        <fullName evidence="1">Uncharacterized protein</fullName>
    </submittedName>
</protein>
<name>A0A5B7GZX2_PORTR</name>
<keyword evidence="2" id="KW-1185">Reference proteome</keyword>
<comment type="caution">
    <text evidence="1">The sequence shown here is derived from an EMBL/GenBank/DDBJ whole genome shotgun (WGS) entry which is preliminary data.</text>
</comment>